<reference evidence="8" key="1">
    <citation type="submission" date="2021-02" db="EMBL/GenBank/DDBJ databases">
        <authorList>
            <person name="Franco D."/>
        </authorList>
    </citation>
    <scope>NUCLEOTIDE SEQUENCE</scope>
    <source>
        <strain evidence="8">DICMUL</strain>
    </source>
</reference>
<comment type="function">
    <text evidence="7">Binds 23S rRNA and is also seen to make contacts with the A and possibly P site tRNAs.</text>
</comment>
<dbReference type="GO" id="GO:0019843">
    <property type="term" value="F:rRNA binding"/>
    <property type="evidence" value="ECO:0007669"/>
    <property type="project" value="UniProtKB-KW"/>
</dbReference>
<accession>A0A975ADQ5</accession>
<proteinExistence type="inferred from homology"/>
<dbReference type="PRINTS" id="PR00060">
    <property type="entry name" value="RIBOSOMALL16"/>
</dbReference>
<dbReference type="InterPro" id="IPR020798">
    <property type="entry name" value="Ribosomal_uL16_CS"/>
</dbReference>
<dbReference type="InterPro" id="IPR036920">
    <property type="entry name" value="Ribosomal_uL16_sf"/>
</dbReference>
<dbReference type="Pfam" id="PF00252">
    <property type="entry name" value="Ribosomal_L16"/>
    <property type="match status" value="1"/>
</dbReference>
<keyword evidence="7" id="KW-0694">RNA-binding</keyword>
<comment type="subunit">
    <text evidence="7">Part of the 50S ribosomal subunit.</text>
</comment>
<protein>
    <recommendedName>
        <fullName evidence="7">50S ribosomal protein L16</fullName>
    </recommendedName>
</protein>
<dbReference type="PANTHER" id="PTHR12220">
    <property type="entry name" value="50S/60S RIBOSOMAL PROTEIN L16"/>
    <property type="match status" value="1"/>
</dbReference>
<dbReference type="GO" id="GO:0022625">
    <property type="term" value="C:cytosolic large ribosomal subunit"/>
    <property type="evidence" value="ECO:0007669"/>
    <property type="project" value="TreeGrafter"/>
</dbReference>
<dbReference type="InterPro" id="IPR047873">
    <property type="entry name" value="Ribosomal_uL16"/>
</dbReference>
<dbReference type="InterPro" id="IPR000114">
    <property type="entry name" value="Ribosomal_uL16_bact-type"/>
</dbReference>
<dbReference type="PANTHER" id="PTHR12220:SF13">
    <property type="entry name" value="LARGE RIBOSOMAL SUBUNIT PROTEIN UL16M"/>
    <property type="match status" value="1"/>
</dbReference>
<evidence type="ECO:0000256" key="7">
    <source>
        <dbReference type="RuleBase" id="RU004414"/>
    </source>
</evidence>
<evidence type="ECO:0000256" key="6">
    <source>
        <dbReference type="RuleBase" id="RU004413"/>
    </source>
</evidence>
<keyword evidence="4 6" id="KW-0689">Ribosomal protein</keyword>
<evidence type="ECO:0000256" key="2">
    <source>
        <dbReference type="ARBA" id="ARBA00022555"/>
    </source>
</evidence>
<keyword evidence="5 6" id="KW-0687">Ribonucleoprotein</keyword>
<name>A0A975ADQ5_9PROT</name>
<evidence type="ECO:0000313" key="9">
    <source>
        <dbReference type="Proteomes" id="UP000663602"/>
    </source>
</evidence>
<dbReference type="Proteomes" id="UP000663602">
    <property type="component" value="Chromosome"/>
</dbReference>
<dbReference type="Gene3D" id="3.90.1170.10">
    <property type="entry name" value="Ribosomal protein L10e/L16"/>
    <property type="match status" value="1"/>
</dbReference>
<gene>
    <name evidence="8" type="primary">rplP</name>
    <name evidence="8" type="ORF">JSR02_00730</name>
</gene>
<dbReference type="AlphaFoldDB" id="A0A975ADQ5"/>
<dbReference type="GO" id="GO:0000049">
    <property type="term" value="F:tRNA binding"/>
    <property type="evidence" value="ECO:0007669"/>
    <property type="project" value="UniProtKB-KW"/>
</dbReference>
<keyword evidence="2 7" id="KW-0820">tRNA-binding</keyword>
<dbReference type="PROSITE" id="PS00701">
    <property type="entry name" value="RIBOSOMAL_L16_2"/>
    <property type="match status" value="1"/>
</dbReference>
<keyword evidence="3 7" id="KW-0699">rRNA-binding</keyword>
<dbReference type="GO" id="GO:0003735">
    <property type="term" value="F:structural constituent of ribosome"/>
    <property type="evidence" value="ECO:0007669"/>
    <property type="project" value="InterPro"/>
</dbReference>
<dbReference type="CDD" id="cd01433">
    <property type="entry name" value="Ribosomal_L16_L10e"/>
    <property type="match status" value="1"/>
</dbReference>
<dbReference type="SUPFAM" id="SSF54686">
    <property type="entry name" value="Ribosomal protein L16p/L10e"/>
    <property type="match status" value="1"/>
</dbReference>
<evidence type="ECO:0000256" key="4">
    <source>
        <dbReference type="ARBA" id="ARBA00022980"/>
    </source>
</evidence>
<evidence type="ECO:0000313" key="8">
    <source>
        <dbReference type="EMBL" id="QSW37820.1"/>
    </source>
</evidence>
<dbReference type="GO" id="GO:0006412">
    <property type="term" value="P:translation"/>
    <property type="evidence" value="ECO:0007669"/>
    <property type="project" value="InterPro"/>
</dbReference>
<dbReference type="NCBIfam" id="TIGR01164">
    <property type="entry name" value="rplP_bact"/>
    <property type="match status" value="1"/>
</dbReference>
<dbReference type="EMBL" id="CP071410">
    <property type="protein sequence ID" value="QSW37820.1"/>
    <property type="molecule type" value="Genomic_DNA"/>
</dbReference>
<reference evidence="8" key="2">
    <citation type="submission" date="2021-03" db="EMBL/GenBank/DDBJ databases">
        <title>Alternative transmission patterns in independently acquired nutritional co-symbionts of Dictyopharidae planthoppers.</title>
        <authorList>
            <person name="Michalik A."/>
            <person name="Lukasik P."/>
        </authorList>
    </citation>
    <scope>NUCLEOTIDE SEQUENCE</scope>
    <source>
        <strain evidence="8">DICMUL</strain>
    </source>
</reference>
<sequence>MKNFTKTKKGRIKGMAHHANKTCFCDIGLQAISAGRLKVNQIEAGRKVLTKIIKKTGKILVRIKPNTPITKKPIEVRMGSGKGEIKEKIYKVKPGNVIYEVNYINTALALTYLKKAAMKLPVKTITITNI</sequence>
<evidence type="ECO:0000256" key="3">
    <source>
        <dbReference type="ARBA" id="ARBA00022730"/>
    </source>
</evidence>
<evidence type="ECO:0000256" key="1">
    <source>
        <dbReference type="ARBA" id="ARBA00008931"/>
    </source>
</evidence>
<organism evidence="8 9">
    <name type="scientific">Candidatus Vidania fulgoroideorum</name>
    <dbReference type="NCBI Taxonomy" id="881286"/>
    <lineage>
        <taxon>Bacteria</taxon>
        <taxon>Pseudomonadati</taxon>
        <taxon>Pseudomonadota</taxon>
        <taxon>Betaproteobacteria</taxon>
        <taxon>Candidatus Vidania</taxon>
    </lineage>
</organism>
<dbReference type="InterPro" id="IPR016180">
    <property type="entry name" value="Ribosomal_uL16_dom"/>
</dbReference>
<comment type="similarity">
    <text evidence="1 6">Belongs to the universal ribosomal protein uL16 family.</text>
</comment>
<evidence type="ECO:0000256" key="5">
    <source>
        <dbReference type="ARBA" id="ARBA00023274"/>
    </source>
</evidence>